<feature type="compositionally biased region" description="Basic and acidic residues" evidence="1">
    <location>
        <begin position="941"/>
        <end position="952"/>
    </location>
</feature>
<dbReference type="Proteomes" id="UP000836402">
    <property type="component" value="Unassembled WGS sequence"/>
</dbReference>
<feature type="compositionally biased region" description="Low complexity" evidence="1">
    <location>
        <begin position="956"/>
        <end position="967"/>
    </location>
</feature>
<feature type="region of interest" description="Disordered" evidence="1">
    <location>
        <begin position="396"/>
        <end position="553"/>
    </location>
</feature>
<reference evidence="2" key="3">
    <citation type="submission" date="2020-10" db="EMBL/GenBank/DDBJ databases">
        <authorList>
            <person name="Sedaghatjoo S."/>
        </authorList>
    </citation>
    <scope>NUCLEOTIDE SEQUENCE</scope>
    <source>
        <strain evidence="2">AZH3</strain>
    </source>
</reference>
<feature type="compositionally biased region" description="Low complexity" evidence="1">
    <location>
        <begin position="54"/>
        <end position="72"/>
    </location>
</feature>
<protein>
    <submittedName>
        <fullName evidence="3">Uncharacterized protein</fullName>
    </submittedName>
</protein>
<feature type="region of interest" description="Disordered" evidence="1">
    <location>
        <begin position="1"/>
        <end position="282"/>
    </location>
</feature>
<dbReference type="EMBL" id="CAJHJG010004810">
    <property type="protein sequence ID" value="CAD6944909.1"/>
    <property type="molecule type" value="Genomic_DNA"/>
</dbReference>
<evidence type="ECO:0000313" key="4">
    <source>
        <dbReference type="Proteomes" id="UP000077671"/>
    </source>
</evidence>
<comment type="caution">
    <text evidence="3">The sequence shown here is derived from an EMBL/GenBank/DDBJ whole genome shotgun (WGS) entry which is preliminary data.</text>
</comment>
<feature type="region of interest" description="Disordered" evidence="1">
    <location>
        <begin position="793"/>
        <end position="1100"/>
    </location>
</feature>
<feature type="region of interest" description="Disordered" evidence="1">
    <location>
        <begin position="584"/>
        <end position="757"/>
    </location>
</feature>
<name>A0A177VAV1_9BASI</name>
<evidence type="ECO:0000313" key="5">
    <source>
        <dbReference type="Proteomes" id="UP000836402"/>
    </source>
</evidence>
<feature type="compositionally biased region" description="Polar residues" evidence="1">
    <location>
        <begin position="1"/>
        <end position="19"/>
    </location>
</feature>
<sequence>MQTDLVSLSSPTEIVSPTESDFDDTRPLDLRPSTPADSDREADSDPSHSEGSSDARSPSQSTASSVSSAAEAPVLRHCSQSDGPISTPATTWHSRPSNTLTRPDLTRSSSDFSSAAASTSALTTASETTQPPSSHAHSAYSALGPRISFVGPIRPGDRPAPKPFRPPRRASIQSRSRSTTALAGSTGHSIQSTAIPPIGSFAASTSDSSLVKSVNTNGSSDSSAFQSAVRQDKMDGVVHPHPEQSIPLREGGGGRGGAGASDRSTPKRLKRPQTAPAEGSSFGLKSFRSFVSSAKYSLRRRPSQAEEAEESFENTTTLAKPSAAVDVPESPATAPPTFQLLDAAWPRALTQSPASELEEYLQDEHDGYGDGQRNDVDIAGPSREAASPAFRAYYLPVSSENGGRSLASPRKLPAGRRPEGDAEGAADAIAIPGPNDPSSQDAEKAPGQLDQAASISKYDVPTESPSSSDDTAVQSLSTSSALGSRNLDPSSPEGLYDRRSSRQESASGSSSVRSLSLPGRNVCDKASSSRRASTAISEADGFVCPTPPLAFPPPPRPFYKGTLLLVRDNVILDDDNETREVVLEDDSAGEVEGEQEAEILETVSGGQERDEGVAVTVKETHGGDAISEADKSHAREAVSTTDSDVPQGDPVRDSPKRERRRPQTAPGGSKTFQPLNATEGVVTSPFAPSAQLDLPSGSFSSPRRSPGANHLKARTTDPYALLERVDEHHDESTQASTVLWSGQAQPQFDTPGGQLREKMRLKNIKGFVRRLFSARSSYDAGVGTVDAVLGKGGVAQQEDAEEEDDDKRRKKGRDDSRIPNARRAGLGPAPAKKKPAAARKSLPAPKRTSTDVGVEAPTIVRIVSRDSTSGRPRTSSLRNQLGSPGGVNPESNSASGPSRMSNHSTSTAFSPILLPSPDERSSRSGRNETSSPLPLSLRRTRTGDSARSEFGARCDTPTSILSTSTSTMRQGGERRDSLARRETPWEDVDSFRRMQKKMQQEQEREQDRQKRLRSGSSLRRPATMERNRDGPSYASAQSVEKISGTTKGGRAGEEKKQTGRRPRTMEGRVEGHAQRSAWTAPMEEKWGGQGGGETGAEFFL</sequence>
<feature type="compositionally biased region" description="Polar residues" evidence="1">
    <location>
        <begin position="463"/>
        <end position="489"/>
    </location>
</feature>
<reference evidence="3" key="1">
    <citation type="submission" date="2016-04" db="EMBL/GenBank/DDBJ databases">
        <authorList>
            <person name="Nguyen H.D."/>
            <person name="Kesanakurti P."/>
            <person name="Cullis J."/>
            <person name="Levesque C.A."/>
            <person name="Hambleton S."/>
        </authorList>
    </citation>
    <scope>NUCLEOTIDE SEQUENCE</scope>
    <source>
        <strain evidence="3">DAOMC 238032</strain>
    </source>
</reference>
<feature type="compositionally biased region" description="Low complexity" evidence="1">
    <location>
        <begin position="529"/>
        <end position="539"/>
    </location>
</feature>
<feature type="compositionally biased region" description="Acidic residues" evidence="1">
    <location>
        <begin position="584"/>
        <end position="599"/>
    </location>
</feature>
<feature type="compositionally biased region" description="Basic and acidic residues" evidence="1">
    <location>
        <begin position="917"/>
        <end position="926"/>
    </location>
</feature>
<feature type="compositionally biased region" description="Polar residues" evidence="1">
    <location>
        <begin position="889"/>
        <end position="909"/>
    </location>
</feature>
<feature type="compositionally biased region" description="Polar residues" evidence="1">
    <location>
        <begin position="78"/>
        <end position="101"/>
    </location>
</feature>
<keyword evidence="5" id="KW-1185">Reference proteome</keyword>
<dbReference type="AlphaFoldDB" id="A0A177VAV1"/>
<feature type="compositionally biased region" description="Basic and acidic residues" evidence="1">
    <location>
        <begin position="723"/>
        <end position="732"/>
    </location>
</feature>
<feature type="compositionally biased region" description="Polar residues" evidence="1">
    <location>
        <begin position="733"/>
        <end position="748"/>
    </location>
</feature>
<accession>A0A177VAV1</accession>
<evidence type="ECO:0000313" key="3">
    <source>
        <dbReference type="EMBL" id="KAE8265275.1"/>
    </source>
</evidence>
<feature type="compositionally biased region" description="Polar residues" evidence="1">
    <location>
        <begin position="202"/>
        <end position="229"/>
    </location>
</feature>
<feature type="compositionally biased region" description="Low complexity" evidence="1">
    <location>
        <begin position="423"/>
        <end position="433"/>
    </location>
</feature>
<proteinExistence type="predicted"/>
<feature type="compositionally biased region" description="Basic and acidic residues" evidence="1">
    <location>
        <begin position="1050"/>
        <end position="1073"/>
    </location>
</feature>
<organism evidence="3 4">
    <name type="scientific">Tilletia caries</name>
    <name type="common">wheat bunt fungus</name>
    <dbReference type="NCBI Taxonomy" id="13290"/>
    <lineage>
        <taxon>Eukaryota</taxon>
        <taxon>Fungi</taxon>
        <taxon>Dikarya</taxon>
        <taxon>Basidiomycota</taxon>
        <taxon>Ustilaginomycotina</taxon>
        <taxon>Exobasidiomycetes</taxon>
        <taxon>Tilletiales</taxon>
        <taxon>Tilletiaceae</taxon>
        <taxon>Tilletia</taxon>
    </lineage>
</organism>
<reference evidence="3" key="2">
    <citation type="journal article" date="2019" name="IMA Fungus">
        <title>Genome sequencing and comparison of five Tilletia species to identify candidate genes for the detection of regulated species infecting wheat.</title>
        <authorList>
            <person name="Nguyen H.D.T."/>
            <person name="Sultana T."/>
            <person name="Kesanakurti P."/>
            <person name="Hambleton S."/>
        </authorList>
    </citation>
    <scope>NUCLEOTIDE SEQUENCE</scope>
    <source>
        <strain evidence="3">DAOMC 238032</strain>
    </source>
</reference>
<feature type="compositionally biased region" description="Basic and acidic residues" evidence="1">
    <location>
        <begin position="37"/>
        <end position="53"/>
    </location>
</feature>
<feature type="compositionally biased region" description="Polar residues" evidence="1">
    <location>
        <begin position="1034"/>
        <end position="1045"/>
    </location>
</feature>
<feature type="region of interest" description="Disordered" evidence="1">
    <location>
        <begin position="296"/>
        <end position="336"/>
    </location>
</feature>
<feature type="compositionally biased region" description="Basic and acidic residues" evidence="1">
    <location>
        <begin position="607"/>
        <end position="636"/>
    </location>
</feature>
<gene>
    <name evidence="3" type="ORF">A4X03_0g373</name>
    <name evidence="2" type="ORF">JKIAZH3_G5016</name>
</gene>
<dbReference type="Proteomes" id="UP000077671">
    <property type="component" value="Unassembled WGS sequence"/>
</dbReference>
<evidence type="ECO:0000256" key="1">
    <source>
        <dbReference type="SAM" id="MobiDB-lite"/>
    </source>
</evidence>
<evidence type="ECO:0000313" key="2">
    <source>
        <dbReference type="EMBL" id="CAD6944909.1"/>
    </source>
</evidence>
<feature type="compositionally biased region" description="Basic and acidic residues" evidence="1">
    <location>
        <begin position="971"/>
        <end position="1009"/>
    </location>
</feature>
<dbReference type="EMBL" id="LWDD02000020">
    <property type="protein sequence ID" value="KAE8265275.1"/>
    <property type="molecule type" value="Genomic_DNA"/>
</dbReference>
<feature type="compositionally biased region" description="Low complexity" evidence="1">
    <location>
        <begin position="108"/>
        <end position="142"/>
    </location>
</feature>
<feature type="compositionally biased region" description="Polar residues" evidence="1">
    <location>
        <begin position="865"/>
        <end position="882"/>
    </location>
</feature>
<feature type="compositionally biased region" description="Low complexity" evidence="1">
    <location>
        <begin position="695"/>
        <end position="707"/>
    </location>
</feature>
<feature type="compositionally biased region" description="Polar residues" evidence="1">
    <location>
        <begin position="171"/>
        <end position="194"/>
    </location>
</feature>
<feature type="compositionally biased region" description="Basic and acidic residues" evidence="1">
    <location>
        <begin position="230"/>
        <end position="242"/>
    </location>
</feature>
<feature type="region of interest" description="Disordered" evidence="1">
    <location>
        <begin position="351"/>
        <end position="383"/>
    </location>
</feature>
<feature type="compositionally biased region" description="Low complexity" evidence="1">
    <location>
        <begin position="503"/>
        <end position="516"/>
    </location>
</feature>
<feature type="compositionally biased region" description="Basic and acidic residues" evidence="1">
    <location>
        <begin position="362"/>
        <end position="376"/>
    </location>
</feature>
<feature type="compositionally biased region" description="Gly residues" evidence="1">
    <location>
        <begin position="250"/>
        <end position="259"/>
    </location>
</feature>